<reference evidence="2" key="1">
    <citation type="submission" date="2017-01" db="EMBL/GenBank/DDBJ databases">
        <title>Comparative genomics of anhydrobiosis in the tardigrade Hypsibius dujardini.</title>
        <authorList>
            <person name="Yoshida Y."/>
            <person name="Koutsovoulos G."/>
            <person name="Laetsch D."/>
            <person name="Stevens L."/>
            <person name="Kumar S."/>
            <person name="Horikawa D."/>
            <person name="Ishino K."/>
            <person name="Komine S."/>
            <person name="Tomita M."/>
            <person name="Blaxter M."/>
            <person name="Arakawa K."/>
        </authorList>
    </citation>
    <scope>NUCLEOTIDE SEQUENCE [LARGE SCALE GENOMIC DNA]</scope>
    <source>
        <strain evidence="2">Z151</strain>
    </source>
</reference>
<keyword evidence="2" id="KW-1185">Reference proteome</keyword>
<evidence type="ECO:0000313" key="1">
    <source>
        <dbReference type="EMBL" id="OQV19182.1"/>
    </source>
</evidence>
<dbReference type="Proteomes" id="UP000192578">
    <property type="component" value="Unassembled WGS sequence"/>
</dbReference>
<name>A0A1W0WVF8_HYPEX</name>
<dbReference type="AlphaFoldDB" id="A0A1W0WVF8"/>
<comment type="caution">
    <text evidence="1">The sequence shown here is derived from an EMBL/GenBank/DDBJ whole genome shotgun (WGS) entry which is preliminary data.</text>
</comment>
<proteinExistence type="predicted"/>
<sequence>MPEDILTKCMRLCCCGPARAPGYYGNSAKTTDRPAAMAVNGQNGFGFCHHAPPGECPVCNTGRGPRNYRMPDGYPETAPGPWLARYWGPWGGQGPWHLQ</sequence>
<evidence type="ECO:0000313" key="2">
    <source>
        <dbReference type="Proteomes" id="UP000192578"/>
    </source>
</evidence>
<protein>
    <submittedName>
        <fullName evidence="1">Uncharacterized protein</fullName>
    </submittedName>
</protein>
<accession>A0A1W0WVF8</accession>
<gene>
    <name evidence="1" type="ORF">BV898_06819</name>
</gene>
<dbReference type="EMBL" id="MTYJ01000042">
    <property type="protein sequence ID" value="OQV19182.1"/>
    <property type="molecule type" value="Genomic_DNA"/>
</dbReference>
<organism evidence="1 2">
    <name type="scientific">Hypsibius exemplaris</name>
    <name type="common">Freshwater tardigrade</name>
    <dbReference type="NCBI Taxonomy" id="2072580"/>
    <lineage>
        <taxon>Eukaryota</taxon>
        <taxon>Metazoa</taxon>
        <taxon>Ecdysozoa</taxon>
        <taxon>Tardigrada</taxon>
        <taxon>Eutardigrada</taxon>
        <taxon>Parachela</taxon>
        <taxon>Hypsibioidea</taxon>
        <taxon>Hypsibiidae</taxon>
        <taxon>Hypsibius</taxon>
    </lineage>
</organism>